<dbReference type="PROSITE" id="PS50835">
    <property type="entry name" value="IG_LIKE"/>
    <property type="match status" value="3"/>
</dbReference>
<evidence type="ECO:0000256" key="12">
    <source>
        <dbReference type="ARBA" id="ARBA00023136"/>
    </source>
</evidence>
<evidence type="ECO:0000256" key="16">
    <source>
        <dbReference type="ARBA" id="ARBA00023180"/>
    </source>
</evidence>
<keyword evidence="10" id="KW-0067">ATP-binding</keyword>
<keyword evidence="4" id="KW-0808">Transferase</keyword>
<keyword evidence="12" id="KW-0472">Membrane</keyword>
<evidence type="ECO:0000256" key="11">
    <source>
        <dbReference type="ARBA" id="ARBA00022989"/>
    </source>
</evidence>
<feature type="domain" description="Ig-like" evidence="19">
    <location>
        <begin position="239"/>
        <end position="338"/>
    </location>
</feature>
<dbReference type="PANTHER" id="PTHR19890">
    <property type="entry name" value="FIBROBLAST GROWTH FACTOR RECEPTOR"/>
    <property type="match status" value="1"/>
</dbReference>
<dbReference type="EC" id="2.7.10.1" evidence="2"/>
<feature type="domain" description="Ig-like" evidence="19">
    <location>
        <begin position="20"/>
        <end position="117"/>
    </location>
</feature>
<keyword evidence="11" id="KW-1133">Transmembrane helix</keyword>
<name>A0A8B8BPX3_CRAVI</name>
<dbReference type="SMART" id="SM00408">
    <property type="entry name" value="IGc2"/>
    <property type="match status" value="3"/>
</dbReference>
<proteinExistence type="predicted"/>
<gene>
    <name evidence="21" type="primary">LOC111111978</name>
</gene>
<keyword evidence="8" id="KW-0547">Nucleotide-binding</keyword>
<evidence type="ECO:0000259" key="19">
    <source>
        <dbReference type="PROSITE" id="PS50835"/>
    </source>
</evidence>
<dbReference type="FunFam" id="2.60.40.10:FF:000020">
    <property type="entry name" value="Fibroblast growth factor receptor"/>
    <property type="match status" value="1"/>
</dbReference>
<dbReference type="Pfam" id="PF07679">
    <property type="entry name" value="I-set"/>
    <property type="match status" value="3"/>
</dbReference>
<sequence length="455" mass="52400">MYAVVLLMFCICSWVALLCPSVQAYEAPRLKQDDPAQESMTVNEGSKLRLKCRVLGSPRPYIVWYKNGKKLTRREDKRLNVNKNSLLITQPREKDSGQYSCYRENQYGHVWKNYSLTILNEKESEEPKFVDCKTDGPPQFKDRSKLNEWIERPAQEAVDFQCDVCGSPEPNVTWYFKDRRIFLGVSSPAKYKVKRKTSLVVDKLNVLDAGEYTCVGQNEHGSVNHTFELKVIDRVLTKPVIQGLVNQTVTYMDDVRFDCIVVMSDLQPHIQWLKHYEVNGSYINEDDEPYVHIIQQSSLNLTKPETLFIRNVTYEDAGWYTCLATNAMGRAFQSAWLTVVKNVPPINSPNTVNLQSDLLVTTEQQENNSYMGLPVIEVEQSGAEDTTTTSHVPQSTESTRFLCPSAKKPKIKPDDVARMQYEVLKQQKKKLEEQTVYYQLMNKKLRMEMGLLNED</sequence>
<evidence type="ECO:0000256" key="8">
    <source>
        <dbReference type="ARBA" id="ARBA00022741"/>
    </source>
</evidence>
<keyword evidence="7" id="KW-0677">Repeat</keyword>
<keyword evidence="15" id="KW-0675">Receptor</keyword>
<dbReference type="GO" id="GO:0004714">
    <property type="term" value="F:transmembrane receptor protein tyrosine kinase activity"/>
    <property type="evidence" value="ECO:0007669"/>
    <property type="project" value="UniProtKB-EC"/>
</dbReference>
<evidence type="ECO:0000256" key="13">
    <source>
        <dbReference type="ARBA" id="ARBA00023137"/>
    </source>
</evidence>
<keyword evidence="14" id="KW-1015">Disulfide bond</keyword>
<dbReference type="InterPro" id="IPR007110">
    <property type="entry name" value="Ig-like_dom"/>
</dbReference>
<keyword evidence="13" id="KW-0829">Tyrosine-protein kinase</keyword>
<evidence type="ECO:0000256" key="9">
    <source>
        <dbReference type="ARBA" id="ARBA00022777"/>
    </source>
</evidence>
<evidence type="ECO:0000256" key="3">
    <source>
        <dbReference type="ARBA" id="ARBA00022553"/>
    </source>
</evidence>
<dbReference type="InterPro" id="IPR036179">
    <property type="entry name" value="Ig-like_dom_sf"/>
</dbReference>
<dbReference type="InterPro" id="IPR003598">
    <property type="entry name" value="Ig_sub2"/>
</dbReference>
<dbReference type="OrthoDB" id="5984265at2759"/>
<dbReference type="SMART" id="SM00409">
    <property type="entry name" value="IG"/>
    <property type="match status" value="3"/>
</dbReference>
<evidence type="ECO:0000256" key="5">
    <source>
        <dbReference type="ARBA" id="ARBA00022692"/>
    </source>
</evidence>
<feature type="signal peptide" evidence="18">
    <location>
        <begin position="1"/>
        <end position="24"/>
    </location>
</feature>
<organism evidence="20 21">
    <name type="scientific">Crassostrea virginica</name>
    <name type="common">Eastern oyster</name>
    <dbReference type="NCBI Taxonomy" id="6565"/>
    <lineage>
        <taxon>Eukaryota</taxon>
        <taxon>Metazoa</taxon>
        <taxon>Spiralia</taxon>
        <taxon>Lophotrochozoa</taxon>
        <taxon>Mollusca</taxon>
        <taxon>Bivalvia</taxon>
        <taxon>Autobranchia</taxon>
        <taxon>Pteriomorphia</taxon>
        <taxon>Ostreida</taxon>
        <taxon>Ostreoidea</taxon>
        <taxon>Ostreidae</taxon>
        <taxon>Crassostrea</taxon>
    </lineage>
</organism>
<dbReference type="GO" id="GO:0005524">
    <property type="term" value="F:ATP binding"/>
    <property type="evidence" value="ECO:0007669"/>
    <property type="project" value="UniProtKB-KW"/>
</dbReference>
<feature type="domain" description="Ig-like" evidence="19">
    <location>
        <begin position="138"/>
        <end position="230"/>
    </location>
</feature>
<dbReference type="InterPro" id="IPR052615">
    <property type="entry name" value="FGFRL"/>
</dbReference>
<dbReference type="RefSeq" id="XP_022304914.1">
    <property type="nucleotide sequence ID" value="XM_022449206.1"/>
</dbReference>
<dbReference type="InterPro" id="IPR003599">
    <property type="entry name" value="Ig_sub"/>
</dbReference>
<evidence type="ECO:0000313" key="21">
    <source>
        <dbReference type="RefSeq" id="XP_022304914.1"/>
    </source>
</evidence>
<dbReference type="AlphaFoldDB" id="A0A8B8BPX3"/>
<evidence type="ECO:0000256" key="15">
    <source>
        <dbReference type="ARBA" id="ARBA00023170"/>
    </source>
</evidence>
<dbReference type="InterPro" id="IPR013783">
    <property type="entry name" value="Ig-like_fold"/>
</dbReference>
<evidence type="ECO:0000256" key="7">
    <source>
        <dbReference type="ARBA" id="ARBA00022737"/>
    </source>
</evidence>
<dbReference type="KEGG" id="cvn:111111978"/>
<comment type="subcellular location">
    <subcellularLocation>
        <location evidence="1">Membrane</location>
        <topology evidence="1">Single-pass membrane protein</topology>
    </subcellularLocation>
</comment>
<dbReference type="GeneID" id="111111978"/>
<evidence type="ECO:0000256" key="6">
    <source>
        <dbReference type="ARBA" id="ARBA00022729"/>
    </source>
</evidence>
<dbReference type="Proteomes" id="UP000694844">
    <property type="component" value="Chromosome 9"/>
</dbReference>
<dbReference type="InterPro" id="IPR013098">
    <property type="entry name" value="Ig_I-set"/>
</dbReference>
<dbReference type="FunFam" id="2.60.40.10:FF:000016">
    <property type="entry name" value="Fibroblast growth factor receptor"/>
    <property type="match status" value="2"/>
</dbReference>
<keyword evidence="20" id="KW-1185">Reference proteome</keyword>
<dbReference type="Gene3D" id="2.60.40.10">
    <property type="entry name" value="Immunoglobulins"/>
    <property type="match status" value="3"/>
</dbReference>
<protein>
    <recommendedName>
        <fullName evidence="2">receptor protein-tyrosine kinase</fullName>
        <ecNumber evidence="2">2.7.10.1</ecNumber>
    </recommendedName>
</protein>
<keyword evidence="6 18" id="KW-0732">Signal</keyword>
<evidence type="ECO:0000256" key="18">
    <source>
        <dbReference type="SAM" id="SignalP"/>
    </source>
</evidence>
<reference evidence="21" key="1">
    <citation type="submission" date="2025-08" db="UniProtKB">
        <authorList>
            <consortium name="RefSeq"/>
        </authorList>
    </citation>
    <scope>IDENTIFICATION</scope>
    <source>
        <tissue evidence="21">Whole sample</tissue>
    </source>
</reference>
<dbReference type="PANTHER" id="PTHR19890:SF10">
    <property type="entry name" value="FIBROBLAST GROWTH FACTOR RECEPTOR-LIKE 1"/>
    <property type="match status" value="1"/>
</dbReference>
<keyword evidence="3" id="KW-0597">Phosphoprotein</keyword>
<evidence type="ECO:0000256" key="14">
    <source>
        <dbReference type="ARBA" id="ARBA00023157"/>
    </source>
</evidence>
<dbReference type="SUPFAM" id="SSF48726">
    <property type="entry name" value="Immunoglobulin"/>
    <property type="match status" value="3"/>
</dbReference>
<accession>A0A8B8BPX3</accession>
<evidence type="ECO:0000256" key="2">
    <source>
        <dbReference type="ARBA" id="ARBA00011902"/>
    </source>
</evidence>
<evidence type="ECO:0000256" key="4">
    <source>
        <dbReference type="ARBA" id="ARBA00022679"/>
    </source>
</evidence>
<dbReference type="GO" id="GO:0016020">
    <property type="term" value="C:membrane"/>
    <property type="evidence" value="ECO:0007669"/>
    <property type="project" value="UniProtKB-SubCell"/>
</dbReference>
<keyword evidence="17" id="KW-0393">Immunoglobulin domain</keyword>
<feature type="chain" id="PRO_5034675129" description="receptor protein-tyrosine kinase" evidence="18">
    <location>
        <begin position="25"/>
        <end position="455"/>
    </location>
</feature>
<keyword evidence="5" id="KW-0812">Transmembrane</keyword>
<keyword evidence="9" id="KW-0418">Kinase</keyword>
<keyword evidence="16" id="KW-0325">Glycoprotein</keyword>
<evidence type="ECO:0000256" key="17">
    <source>
        <dbReference type="ARBA" id="ARBA00023319"/>
    </source>
</evidence>
<evidence type="ECO:0000313" key="20">
    <source>
        <dbReference type="Proteomes" id="UP000694844"/>
    </source>
</evidence>
<evidence type="ECO:0000256" key="10">
    <source>
        <dbReference type="ARBA" id="ARBA00022840"/>
    </source>
</evidence>
<evidence type="ECO:0000256" key="1">
    <source>
        <dbReference type="ARBA" id="ARBA00004167"/>
    </source>
</evidence>